<organism evidence="1">
    <name type="scientific">marine sediment metagenome</name>
    <dbReference type="NCBI Taxonomy" id="412755"/>
    <lineage>
        <taxon>unclassified sequences</taxon>
        <taxon>metagenomes</taxon>
        <taxon>ecological metagenomes</taxon>
    </lineage>
</organism>
<proteinExistence type="predicted"/>
<comment type="caution">
    <text evidence="1">The sequence shown here is derived from an EMBL/GenBank/DDBJ whole genome shotgun (WGS) entry which is preliminary data.</text>
</comment>
<dbReference type="EMBL" id="LAZR01016062">
    <property type="protein sequence ID" value="KKM06160.1"/>
    <property type="molecule type" value="Genomic_DNA"/>
</dbReference>
<accession>A0A0F9H525</accession>
<protein>
    <submittedName>
        <fullName evidence="1">Uncharacterized protein</fullName>
    </submittedName>
</protein>
<sequence length="413" mass="48982">MTIQCDSKIMLIEKMKEELSQYYDCDKYQIIRALEIINLIGIGQDIAWRRNGVLIEDVPMDSKLFKYLNQGYIRKNKSQHAKLPVYILDEKGKDVYRKLQTTDHLKSIANIEDFKKEFLEINPKLLSLLNFDKKELDDWHIKQANKIIFSNSKQSHEIKSDFYEKLQVLKDLIEKHGLYIYLTGYNSGGKFDLKNKYIKCEGVYQFVLNYIERIAGQFKHIITELNRKVSYYDKLIESCNINMYHLRNEILTQYQEYFTDYKNLISKLSQEKITSSFDSSETPCFITINEDQFKVKMEKIKQEEIDQVTRPIINNLISIEDRRMDFKNVDYISKQIDILAPEDIQYIKDKIEELGKDVANLRENYFEIKVNTPIQLKELDFQCFECGAIIDFPNDESKFILCKYCGTPHYLIT</sequence>
<reference evidence="1" key="1">
    <citation type="journal article" date="2015" name="Nature">
        <title>Complex archaea that bridge the gap between prokaryotes and eukaryotes.</title>
        <authorList>
            <person name="Spang A."/>
            <person name="Saw J.H."/>
            <person name="Jorgensen S.L."/>
            <person name="Zaremba-Niedzwiedzka K."/>
            <person name="Martijn J."/>
            <person name="Lind A.E."/>
            <person name="van Eijk R."/>
            <person name="Schleper C."/>
            <person name="Guy L."/>
            <person name="Ettema T.J."/>
        </authorList>
    </citation>
    <scope>NUCLEOTIDE SEQUENCE</scope>
</reference>
<gene>
    <name evidence="1" type="ORF">LCGC14_1746790</name>
</gene>
<dbReference type="AlphaFoldDB" id="A0A0F9H525"/>
<name>A0A0F9H525_9ZZZZ</name>
<evidence type="ECO:0000313" key="1">
    <source>
        <dbReference type="EMBL" id="KKM06160.1"/>
    </source>
</evidence>